<proteinExistence type="predicted"/>
<keyword evidence="2" id="KW-1185">Reference proteome</keyword>
<protein>
    <submittedName>
        <fullName evidence="1">Uncharacterized protein</fullName>
    </submittedName>
</protein>
<sequence>MSGLKAAPPSGSAASAIQAISQAFSHHSQMDDANIKIMTAAIIVLFCVVFFIIGLHLCAKWFWRNAHLRPRRPAPDYSSDDAQQSTGLDKAVIESLPTFTYAAGSMTKEVECVVCLCEFEDKAKGRFLPKCRHIFHTDCIDMWFRSHSTCPLCRLNIDPTVKAETINPLGDALAWSSVPIDFSSLEHVLLLEHISHQPQELDDNADATVLQLVQGISSVYPQEGLQPSPASESKALGKQQGQWSSMLGCEQEGSVIAGLHLAIELPRPSSDSACALCPKSPLSRFSLRRILSRDRKITPSASTSTD</sequence>
<dbReference type="Proteomes" id="UP001162992">
    <property type="component" value="Chromosome 19"/>
</dbReference>
<dbReference type="EMBL" id="CM055110">
    <property type="protein sequence ID" value="KAJ7520536.1"/>
    <property type="molecule type" value="Genomic_DNA"/>
</dbReference>
<comment type="caution">
    <text evidence="1">The sequence shown here is derived from an EMBL/GenBank/DDBJ whole genome shotgun (WGS) entry which is preliminary data.</text>
</comment>
<organism evidence="1 2">
    <name type="scientific">Diphasiastrum complanatum</name>
    <name type="common">Issler's clubmoss</name>
    <name type="synonym">Lycopodium complanatum</name>
    <dbReference type="NCBI Taxonomy" id="34168"/>
    <lineage>
        <taxon>Eukaryota</taxon>
        <taxon>Viridiplantae</taxon>
        <taxon>Streptophyta</taxon>
        <taxon>Embryophyta</taxon>
        <taxon>Tracheophyta</taxon>
        <taxon>Lycopodiopsida</taxon>
        <taxon>Lycopodiales</taxon>
        <taxon>Lycopodiaceae</taxon>
        <taxon>Lycopodioideae</taxon>
        <taxon>Diphasiastrum</taxon>
    </lineage>
</organism>
<evidence type="ECO:0000313" key="1">
    <source>
        <dbReference type="EMBL" id="KAJ7520536.1"/>
    </source>
</evidence>
<name>A0ACC2ASL8_DIPCM</name>
<reference evidence="2" key="1">
    <citation type="journal article" date="2024" name="Proc. Natl. Acad. Sci. U.S.A.">
        <title>Extraordinary preservation of gene collinearity over three hundred million years revealed in homosporous lycophytes.</title>
        <authorList>
            <person name="Li C."/>
            <person name="Wickell D."/>
            <person name="Kuo L.Y."/>
            <person name="Chen X."/>
            <person name="Nie B."/>
            <person name="Liao X."/>
            <person name="Peng D."/>
            <person name="Ji J."/>
            <person name="Jenkins J."/>
            <person name="Williams M."/>
            <person name="Shu S."/>
            <person name="Plott C."/>
            <person name="Barry K."/>
            <person name="Rajasekar S."/>
            <person name="Grimwood J."/>
            <person name="Han X."/>
            <person name="Sun S."/>
            <person name="Hou Z."/>
            <person name="He W."/>
            <person name="Dai G."/>
            <person name="Sun C."/>
            <person name="Schmutz J."/>
            <person name="Leebens-Mack J.H."/>
            <person name="Li F.W."/>
            <person name="Wang L."/>
        </authorList>
    </citation>
    <scope>NUCLEOTIDE SEQUENCE [LARGE SCALE GENOMIC DNA]</scope>
    <source>
        <strain evidence="2">cv. PW_Plant_1</strain>
    </source>
</reference>
<accession>A0ACC2ASL8</accession>
<evidence type="ECO:0000313" key="2">
    <source>
        <dbReference type="Proteomes" id="UP001162992"/>
    </source>
</evidence>
<gene>
    <name evidence="1" type="ORF">O6H91_19G010000</name>
</gene>